<protein>
    <recommendedName>
        <fullName evidence="10">dITP/XTP pyrophosphatase</fullName>
        <ecNumber evidence="10">3.6.1.66</ecNumber>
    </recommendedName>
    <alternativeName>
        <fullName evidence="10">Non-canonical purine NTP pyrophosphatase</fullName>
    </alternativeName>
    <alternativeName>
        <fullName evidence="10">Non-standard purine NTP pyrophosphatase</fullName>
    </alternativeName>
    <alternativeName>
        <fullName evidence="10">Nucleoside-triphosphate diphosphatase</fullName>
    </alternativeName>
    <alternativeName>
        <fullName evidence="10">Nucleoside-triphosphate pyrophosphatase</fullName>
        <shortName evidence="10">NTPase</shortName>
    </alternativeName>
</protein>
<dbReference type="GO" id="GO:0009146">
    <property type="term" value="P:purine nucleoside triphosphate catabolic process"/>
    <property type="evidence" value="ECO:0007669"/>
    <property type="project" value="UniProtKB-UniRule"/>
</dbReference>
<feature type="active site" description="Proton acceptor" evidence="10">
    <location>
        <position position="68"/>
    </location>
</feature>
<sequence>MKIVFATNNQHKLTEIREILGSTFEIVSLKDIGCDADIPETGQTLEENAHLKALYVYEHYGLDCFADDTGLEVEALNGEPGVYSARYAEQYDHNSEANTVKLLRKMTDITRRNARFRTVISLIQHDADNPGSYHETLFEGIVEGKIATEKRGTAGFGYDPVFIPEGYDKSFAELGEEIKNKISHRARAVEKLAKSLITNSSPKKRG</sequence>
<dbReference type="SUPFAM" id="SSF52972">
    <property type="entry name" value="ITPase-like"/>
    <property type="match status" value="1"/>
</dbReference>
<dbReference type="GO" id="GO:0005829">
    <property type="term" value="C:cytosol"/>
    <property type="evidence" value="ECO:0007669"/>
    <property type="project" value="TreeGrafter"/>
</dbReference>
<evidence type="ECO:0000256" key="11">
    <source>
        <dbReference type="RuleBase" id="RU003781"/>
    </source>
</evidence>
<comment type="catalytic activity">
    <reaction evidence="10">
        <text>ITP + H2O = IMP + diphosphate + H(+)</text>
        <dbReference type="Rhea" id="RHEA:29399"/>
        <dbReference type="ChEBI" id="CHEBI:15377"/>
        <dbReference type="ChEBI" id="CHEBI:15378"/>
        <dbReference type="ChEBI" id="CHEBI:33019"/>
        <dbReference type="ChEBI" id="CHEBI:58053"/>
        <dbReference type="ChEBI" id="CHEBI:61402"/>
        <dbReference type="EC" id="3.6.1.66"/>
    </reaction>
</comment>
<comment type="similarity">
    <text evidence="1 10 11">Belongs to the HAM1 NTPase family.</text>
</comment>
<proteinExistence type="inferred from homology"/>
<keyword evidence="3 10" id="KW-0479">Metal-binding</keyword>
<comment type="catalytic activity">
    <reaction evidence="8 10">
        <text>dITP + H2O = dIMP + diphosphate + H(+)</text>
        <dbReference type="Rhea" id="RHEA:28342"/>
        <dbReference type="ChEBI" id="CHEBI:15377"/>
        <dbReference type="ChEBI" id="CHEBI:15378"/>
        <dbReference type="ChEBI" id="CHEBI:33019"/>
        <dbReference type="ChEBI" id="CHEBI:61194"/>
        <dbReference type="ChEBI" id="CHEBI:61382"/>
        <dbReference type="EC" id="3.6.1.66"/>
    </reaction>
</comment>
<dbReference type="RefSeq" id="WP_018920307.1">
    <property type="nucleotide sequence ID" value="NZ_LR134384.1"/>
</dbReference>
<dbReference type="GO" id="GO:0017111">
    <property type="term" value="F:ribonucleoside triphosphate phosphatase activity"/>
    <property type="evidence" value="ECO:0007669"/>
    <property type="project" value="InterPro"/>
</dbReference>
<dbReference type="InterPro" id="IPR020922">
    <property type="entry name" value="dITP/XTP_pyrophosphatase"/>
</dbReference>
<feature type="binding site" evidence="10">
    <location>
        <position position="179"/>
    </location>
    <ligand>
        <name>substrate</name>
    </ligand>
</feature>
<keyword evidence="5 10" id="KW-0378">Hydrolase</keyword>
<dbReference type="GO" id="GO:0000166">
    <property type="term" value="F:nucleotide binding"/>
    <property type="evidence" value="ECO:0007669"/>
    <property type="project" value="UniProtKB-KW"/>
</dbReference>
<dbReference type="FunFam" id="3.90.950.10:FF:000001">
    <property type="entry name" value="dITP/XTP pyrophosphatase"/>
    <property type="match status" value="1"/>
</dbReference>
<evidence type="ECO:0000256" key="10">
    <source>
        <dbReference type="HAMAP-Rule" id="MF_01405"/>
    </source>
</evidence>
<dbReference type="Gene3D" id="3.90.950.10">
    <property type="match status" value="1"/>
</dbReference>
<evidence type="ECO:0000256" key="2">
    <source>
        <dbReference type="ARBA" id="ARBA00011738"/>
    </source>
</evidence>
<dbReference type="GeneID" id="85011662"/>
<evidence type="ECO:0000313" key="13">
    <source>
        <dbReference type="Proteomes" id="UP000274578"/>
    </source>
</evidence>
<feature type="binding site" evidence="10">
    <location>
        <position position="69"/>
    </location>
    <ligand>
        <name>substrate</name>
    </ligand>
</feature>
<dbReference type="NCBIfam" id="TIGR00042">
    <property type="entry name" value="RdgB/HAM1 family non-canonical purine NTP pyrophosphatase"/>
    <property type="match status" value="1"/>
</dbReference>
<dbReference type="GO" id="GO:0036220">
    <property type="term" value="F:ITP diphosphatase activity"/>
    <property type="evidence" value="ECO:0007669"/>
    <property type="project" value="UniProtKB-UniRule"/>
</dbReference>
<evidence type="ECO:0000313" key="12">
    <source>
        <dbReference type="EMBL" id="VEH14791.1"/>
    </source>
</evidence>
<feature type="binding site" evidence="10">
    <location>
        <position position="68"/>
    </location>
    <ligand>
        <name>Mg(2+)</name>
        <dbReference type="ChEBI" id="CHEBI:18420"/>
    </ligand>
</feature>
<dbReference type="InterPro" id="IPR029001">
    <property type="entry name" value="ITPase-like_fam"/>
</dbReference>
<dbReference type="HAMAP" id="MF_01405">
    <property type="entry name" value="Non_canon_purine_NTPase"/>
    <property type="match status" value="1"/>
</dbReference>
<comment type="caution">
    <text evidence="10">Lacks conserved residue(s) required for the propagation of feature annotation.</text>
</comment>
<dbReference type="GO" id="GO:0035870">
    <property type="term" value="F:dITP diphosphatase activity"/>
    <property type="evidence" value="ECO:0007669"/>
    <property type="project" value="UniProtKB-UniRule"/>
</dbReference>
<evidence type="ECO:0000256" key="7">
    <source>
        <dbReference type="ARBA" id="ARBA00023080"/>
    </source>
</evidence>
<dbReference type="EC" id="3.6.1.66" evidence="10"/>
<dbReference type="GO" id="GO:0009117">
    <property type="term" value="P:nucleotide metabolic process"/>
    <property type="evidence" value="ECO:0007669"/>
    <property type="project" value="UniProtKB-KW"/>
</dbReference>
<evidence type="ECO:0000256" key="8">
    <source>
        <dbReference type="ARBA" id="ARBA00051875"/>
    </source>
</evidence>
<comment type="subunit">
    <text evidence="2 10">Homodimer.</text>
</comment>
<evidence type="ECO:0000256" key="4">
    <source>
        <dbReference type="ARBA" id="ARBA00022741"/>
    </source>
</evidence>
<dbReference type="PANTHER" id="PTHR11067">
    <property type="entry name" value="INOSINE TRIPHOSPHATE PYROPHOSPHATASE/HAM1 PROTEIN"/>
    <property type="match status" value="1"/>
</dbReference>
<evidence type="ECO:0000256" key="5">
    <source>
        <dbReference type="ARBA" id="ARBA00022801"/>
    </source>
</evidence>
<feature type="binding site" evidence="10">
    <location>
        <begin position="7"/>
        <end position="12"/>
    </location>
    <ligand>
        <name>substrate</name>
    </ligand>
</feature>
<dbReference type="GO" id="GO:0036222">
    <property type="term" value="F:XTP diphosphatase activity"/>
    <property type="evidence" value="ECO:0007669"/>
    <property type="project" value="UniProtKB-UniRule"/>
</dbReference>
<keyword evidence="4 10" id="KW-0547">Nucleotide-binding</keyword>
<gene>
    <name evidence="12" type="ORF">NCTC13071_00775</name>
</gene>
<reference evidence="12 13" key="1">
    <citation type="submission" date="2018-12" db="EMBL/GenBank/DDBJ databases">
        <authorList>
            <consortium name="Pathogen Informatics"/>
        </authorList>
    </citation>
    <scope>NUCLEOTIDE SEQUENCE [LARGE SCALE GENOMIC DNA]</scope>
    <source>
        <strain evidence="12 13">NCTC13071</strain>
    </source>
</reference>
<dbReference type="EMBL" id="LR134384">
    <property type="protein sequence ID" value="VEH14791.1"/>
    <property type="molecule type" value="Genomic_DNA"/>
</dbReference>
<dbReference type="CDD" id="cd00515">
    <property type="entry name" value="HAM1"/>
    <property type="match status" value="1"/>
</dbReference>
<dbReference type="InterPro" id="IPR002637">
    <property type="entry name" value="RdgB/HAM1"/>
</dbReference>
<evidence type="ECO:0000256" key="3">
    <source>
        <dbReference type="ARBA" id="ARBA00022723"/>
    </source>
</evidence>
<feature type="binding site" evidence="10">
    <location>
        <begin position="184"/>
        <end position="185"/>
    </location>
    <ligand>
        <name>substrate</name>
    </ligand>
</feature>
<comment type="function">
    <text evidence="10">Pyrophosphatase that catalyzes the hydrolysis of nucleoside triphosphates to their monophosphate derivatives, with a high preference for the non-canonical purine nucleotides XTP (xanthosine triphosphate), dITP (deoxyinosine triphosphate) and ITP. Seems to function as a house-cleaning enzyme that removes non-canonical purine nucleotides from the nucleotide pool, thus preventing their incorporation into DNA/RNA and avoiding chromosomal lesions.</text>
</comment>
<evidence type="ECO:0000256" key="6">
    <source>
        <dbReference type="ARBA" id="ARBA00022842"/>
    </source>
</evidence>
<dbReference type="Proteomes" id="UP000274578">
    <property type="component" value="Chromosome 1"/>
</dbReference>
<dbReference type="PANTHER" id="PTHR11067:SF9">
    <property type="entry name" value="INOSINE TRIPHOSPHATE PYROPHOSPHATASE"/>
    <property type="match status" value="1"/>
</dbReference>
<name>A0A3S4T4R8_9BACT</name>
<dbReference type="AlphaFoldDB" id="A0A3S4T4R8"/>
<dbReference type="NCBIfam" id="NF011398">
    <property type="entry name" value="PRK14823.1"/>
    <property type="match status" value="1"/>
</dbReference>
<dbReference type="KEGG" id="poc:NCTC13071_00775"/>
<feature type="binding site" evidence="10">
    <location>
        <begin position="156"/>
        <end position="159"/>
    </location>
    <ligand>
        <name>substrate</name>
    </ligand>
</feature>
<dbReference type="Pfam" id="PF01725">
    <property type="entry name" value="Ham1p_like"/>
    <property type="match status" value="1"/>
</dbReference>
<keyword evidence="7 10" id="KW-0546">Nucleotide metabolism</keyword>
<organism evidence="12 13">
    <name type="scientific">Segatella oris</name>
    <dbReference type="NCBI Taxonomy" id="28135"/>
    <lineage>
        <taxon>Bacteria</taxon>
        <taxon>Pseudomonadati</taxon>
        <taxon>Bacteroidota</taxon>
        <taxon>Bacteroidia</taxon>
        <taxon>Bacteroidales</taxon>
        <taxon>Prevotellaceae</taxon>
        <taxon>Segatella</taxon>
    </lineage>
</organism>
<evidence type="ECO:0000256" key="9">
    <source>
        <dbReference type="ARBA" id="ARBA00052017"/>
    </source>
</evidence>
<keyword evidence="6 10" id="KW-0460">Magnesium</keyword>
<dbReference type="GO" id="GO:0046872">
    <property type="term" value="F:metal ion binding"/>
    <property type="evidence" value="ECO:0007669"/>
    <property type="project" value="UniProtKB-KW"/>
</dbReference>
<comment type="catalytic activity">
    <reaction evidence="9 10">
        <text>XTP + H2O = XMP + diphosphate + H(+)</text>
        <dbReference type="Rhea" id="RHEA:28610"/>
        <dbReference type="ChEBI" id="CHEBI:15377"/>
        <dbReference type="ChEBI" id="CHEBI:15378"/>
        <dbReference type="ChEBI" id="CHEBI:33019"/>
        <dbReference type="ChEBI" id="CHEBI:57464"/>
        <dbReference type="ChEBI" id="CHEBI:61314"/>
        <dbReference type="EC" id="3.6.1.66"/>
    </reaction>
</comment>
<comment type="cofactor">
    <cofactor evidence="10">
        <name>Mg(2+)</name>
        <dbReference type="ChEBI" id="CHEBI:18420"/>
    </cofactor>
    <text evidence="10">Binds 1 Mg(2+) ion per subunit.</text>
</comment>
<accession>A0A3S4T4R8</accession>
<evidence type="ECO:0000256" key="1">
    <source>
        <dbReference type="ARBA" id="ARBA00008023"/>
    </source>
</evidence>